<dbReference type="InterPro" id="IPR009061">
    <property type="entry name" value="DNA-bd_dom_put_sf"/>
</dbReference>
<dbReference type="InterPro" id="IPR000551">
    <property type="entry name" value="MerR-type_HTH_dom"/>
</dbReference>
<dbReference type="InterPro" id="IPR047057">
    <property type="entry name" value="MerR_fam"/>
</dbReference>
<dbReference type="RefSeq" id="WP_198882259.1">
    <property type="nucleotide sequence ID" value="NZ_JAEKJA010000008.1"/>
</dbReference>
<evidence type="ECO:0000256" key="2">
    <source>
        <dbReference type="ARBA" id="ARBA00023125"/>
    </source>
</evidence>
<dbReference type="AlphaFoldDB" id="A0A934IM49"/>
<dbReference type="GO" id="GO:0003700">
    <property type="term" value="F:DNA-binding transcription factor activity"/>
    <property type="evidence" value="ECO:0007669"/>
    <property type="project" value="InterPro"/>
</dbReference>
<dbReference type="SUPFAM" id="SSF46955">
    <property type="entry name" value="Putative DNA-binding domain"/>
    <property type="match status" value="1"/>
</dbReference>
<evidence type="ECO:0000256" key="1">
    <source>
        <dbReference type="ARBA" id="ARBA00023015"/>
    </source>
</evidence>
<dbReference type="InterPro" id="IPR015358">
    <property type="entry name" value="Tscrpt_reg_MerR_DNA-bd"/>
</dbReference>
<comment type="caution">
    <text evidence="5">The sequence shown here is derived from an EMBL/GenBank/DDBJ whole genome shotgun (WGS) entry which is preliminary data.</text>
</comment>
<keyword evidence="1" id="KW-0805">Transcription regulation</keyword>
<dbReference type="PANTHER" id="PTHR30204">
    <property type="entry name" value="REDOX-CYCLING DRUG-SENSING TRANSCRIPTIONAL ACTIVATOR SOXR"/>
    <property type="match status" value="1"/>
</dbReference>
<dbReference type="PROSITE" id="PS50937">
    <property type="entry name" value="HTH_MERR_2"/>
    <property type="match status" value="1"/>
</dbReference>
<dbReference type="CDD" id="cd04785">
    <property type="entry name" value="HTH_CadR-PbrR-like"/>
    <property type="match status" value="1"/>
</dbReference>
<evidence type="ECO:0000256" key="3">
    <source>
        <dbReference type="ARBA" id="ARBA00023163"/>
    </source>
</evidence>
<keyword evidence="3" id="KW-0804">Transcription</keyword>
<name>A0A934IM49_9HYPH</name>
<evidence type="ECO:0000313" key="6">
    <source>
        <dbReference type="Proteomes" id="UP000609531"/>
    </source>
</evidence>
<sequence length="149" mass="16706">MSHPLTIGDLAREVGIKVQTVRYYEQIGILPEPARTTGNQRRYDEAARRRLVFIRHARQLGFPLEAVRELLALADQPDQPCDRVDEIARRQLEAVDERLRRLTALRRSLAGMIEACGTGSVADCRIVETLADHGLCAEEHPDPDAARIG</sequence>
<dbReference type="SMART" id="SM00422">
    <property type="entry name" value="HTH_MERR"/>
    <property type="match status" value="1"/>
</dbReference>
<organism evidence="5 6">
    <name type="scientific">Acuticoccus mangrovi</name>
    <dbReference type="NCBI Taxonomy" id="2796142"/>
    <lineage>
        <taxon>Bacteria</taxon>
        <taxon>Pseudomonadati</taxon>
        <taxon>Pseudomonadota</taxon>
        <taxon>Alphaproteobacteria</taxon>
        <taxon>Hyphomicrobiales</taxon>
        <taxon>Amorphaceae</taxon>
        <taxon>Acuticoccus</taxon>
    </lineage>
</organism>
<proteinExistence type="predicted"/>
<dbReference type="Gene3D" id="1.10.1660.10">
    <property type="match status" value="1"/>
</dbReference>
<accession>A0A934IM49</accession>
<dbReference type="EMBL" id="JAEKJA010000008">
    <property type="protein sequence ID" value="MBJ3776357.1"/>
    <property type="molecule type" value="Genomic_DNA"/>
</dbReference>
<dbReference type="PROSITE" id="PS00552">
    <property type="entry name" value="HTH_MERR_1"/>
    <property type="match status" value="1"/>
</dbReference>
<dbReference type="PANTHER" id="PTHR30204:SF92">
    <property type="entry name" value="HTH-TYPE TRANSCRIPTIONAL REGULATOR ZNTR"/>
    <property type="match status" value="1"/>
</dbReference>
<evidence type="ECO:0000259" key="4">
    <source>
        <dbReference type="PROSITE" id="PS50937"/>
    </source>
</evidence>
<reference evidence="5" key="1">
    <citation type="submission" date="2020-12" db="EMBL/GenBank/DDBJ databases">
        <title>Bacterial taxonomy.</title>
        <authorList>
            <person name="Pan X."/>
        </authorList>
    </citation>
    <scope>NUCLEOTIDE SEQUENCE</scope>
    <source>
        <strain evidence="5">B2012</strain>
    </source>
</reference>
<dbReference type="Proteomes" id="UP000609531">
    <property type="component" value="Unassembled WGS sequence"/>
</dbReference>
<dbReference type="GO" id="GO:0003677">
    <property type="term" value="F:DNA binding"/>
    <property type="evidence" value="ECO:0007669"/>
    <property type="project" value="UniProtKB-KW"/>
</dbReference>
<evidence type="ECO:0000313" key="5">
    <source>
        <dbReference type="EMBL" id="MBJ3776357.1"/>
    </source>
</evidence>
<protein>
    <submittedName>
        <fullName evidence="5">Helix-turn-helix domain-containing protein</fullName>
    </submittedName>
</protein>
<keyword evidence="6" id="KW-1185">Reference proteome</keyword>
<dbReference type="PRINTS" id="PR00040">
    <property type="entry name" value="HTHMERR"/>
</dbReference>
<dbReference type="Pfam" id="PF00376">
    <property type="entry name" value="MerR"/>
    <property type="match status" value="1"/>
</dbReference>
<gene>
    <name evidence="5" type="ORF">JCR33_11690</name>
</gene>
<feature type="domain" description="HTH merR-type" evidence="4">
    <location>
        <begin position="1"/>
        <end position="73"/>
    </location>
</feature>
<keyword evidence="2" id="KW-0238">DNA-binding</keyword>
<dbReference type="Pfam" id="PF09278">
    <property type="entry name" value="MerR-DNA-bind"/>
    <property type="match status" value="1"/>
</dbReference>